<feature type="compositionally biased region" description="Basic residues" evidence="1">
    <location>
        <begin position="1"/>
        <end position="12"/>
    </location>
</feature>
<proteinExistence type="predicted"/>
<dbReference type="InterPro" id="IPR009072">
    <property type="entry name" value="Histone-fold"/>
</dbReference>
<dbReference type="Gene3D" id="1.10.20.10">
    <property type="entry name" value="Histone, subunit A"/>
    <property type="match status" value="1"/>
</dbReference>
<dbReference type="AlphaFoldDB" id="A0A5J5EEE4"/>
<dbReference type="InParanoid" id="A0A5J5EEE4"/>
<feature type="region of interest" description="Disordered" evidence="1">
    <location>
        <begin position="42"/>
        <end position="63"/>
    </location>
</feature>
<dbReference type="SUPFAM" id="SSF47113">
    <property type="entry name" value="Histone-fold"/>
    <property type="match status" value="1"/>
</dbReference>
<protein>
    <recommendedName>
        <fullName evidence="4">Histone H4</fullName>
    </recommendedName>
</protein>
<evidence type="ECO:0008006" key="4">
    <source>
        <dbReference type="Google" id="ProtNLM"/>
    </source>
</evidence>
<name>A0A5J5EEE4_9PEZI</name>
<evidence type="ECO:0000256" key="1">
    <source>
        <dbReference type="SAM" id="MobiDB-lite"/>
    </source>
</evidence>
<dbReference type="EMBL" id="VXIS01000505">
    <property type="protein sequence ID" value="KAA8893088.1"/>
    <property type="molecule type" value="Genomic_DNA"/>
</dbReference>
<evidence type="ECO:0000313" key="2">
    <source>
        <dbReference type="EMBL" id="KAA8893088.1"/>
    </source>
</evidence>
<feature type="region of interest" description="Disordered" evidence="1">
    <location>
        <begin position="1"/>
        <end position="22"/>
    </location>
</feature>
<sequence>MSGKGIKKKSATAKRLLDASRTHGRRVRNPALLRLARRSGVKRVKRGKLSPVPLPRATQPTHTPASALLTYCKSDVYDEIRSEIERFVDEIVRNAVTWAEHREAIGGPRKTVMIGDMLQALRVVGRKVWGWE</sequence>
<reference evidence="2 3" key="1">
    <citation type="submission" date="2019-09" db="EMBL/GenBank/DDBJ databases">
        <title>Draft genome of the ectomycorrhizal ascomycete Sphaerosporella brunnea.</title>
        <authorList>
            <consortium name="DOE Joint Genome Institute"/>
            <person name="Benucci G.M."/>
            <person name="Marozzi G."/>
            <person name="Antonielli L."/>
            <person name="Sanchez S."/>
            <person name="Marco P."/>
            <person name="Wang X."/>
            <person name="Falini L.B."/>
            <person name="Barry K."/>
            <person name="Haridas S."/>
            <person name="Lipzen A."/>
            <person name="Labutti K."/>
            <person name="Grigoriev I.V."/>
            <person name="Murat C."/>
            <person name="Martin F."/>
            <person name="Albertini E."/>
            <person name="Donnini D."/>
            <person name="Bonito G."/>
        </authorList>
    </citation>
    <scope>NUCLEOTIDE SEQUENCE [LARGE SCALE GENOMIC DNA]</scope>
    <source>
        <strain evidence="2 3">Sb_GMNB300</strain>
    </source>
</reference>
<accession>A0A5J5EEE4</accession>
<dbReference type="Proteomes" id="UP000326924">
    <property type="component" value="Unassembled WGS sequence"/>
</dbReference>
<gene>
    <name evidence="2" type="ORF">FN846DRAFT_980477</name>
</gene>
<evidence type="ECO:0000313" key="3">
    <source>
        <dbReference type="Proteomes" id="UP000326924"/>
    </source>
</evidence>
<keyword evidence="3" id="KW-1185">Reference proteome</keyword>
<organism evidence="2 3">
    <name type="scientific">Sphaerosporella brunnea</name>
    <dbReference type="NCBI Taxonomy" id="1250544"/>
    <lineage>
        <taxon>Eukaryota</taxon>
        <taxon>Fungi</taxon>
        <taxon>Dikarya</taxon>
        <taxon>Ascomycota</taxon>
        <taxon>Pezizomycotina</taxon>
        <taxon>Pezizomycetes</taxon>
        <taxon>Pezizales</taxon>
        <taxon>Pyronemataceae</taxon>
        <taxon>Sphaerosporella</taxon>
    </lineage>
</organism>
<dbReference type="GO" id="GO:0046982">
    <property type="term" value="F:protein heterodimerization activity"/>
    <property type="evidence" value="ECO:0007669"/>
    <property type="project" value="InterPro"/>
</dbReference>
<comment type="caution">
    <text evidence="2">The sequence shown here is derived from an EMBL/GenBank/DDBJ whole genome shotgun (WGS) entry which is preliminary data.</text>
</comment>